<feature type="region of interest" description="Disordered" evidence="11">
    <location>
        <begin position="606"/>
        <end position="734"/>
    </location>
</feature>
<evidence type="ECO:0000256" key="9">
    <source>
        <dbReference type="ARBA" id="ARBA00023065"/>
    </source>
</evidence>
<dbReference type="SUPFAM" id="SSF52343">
    <property type="entry name" value="Ferredoxin reductase-like, C-terminal NADP-linked domain"/>
    <property type="match status" value="1"/>
</dbReference>
<evidence type="ECO:0000259" key="15">
    <source>
        <dbReference type="Pfam" id="PF08022"/>
    </source>
</evidence>
<keyword evidence="18" id="KW-1185">Reference proteome</keyword>
<dbReference type="Pfam" id="PF08030">
    <property type="entry name" value="NAD_binding_6"/>
    <property type="match status" value="1"/>
</dbReference>
<keyword evidence="9" id="KW-0406">Ion transport</keyword>
<evidence type="ECO:0000256" key="5">
    <source>
        <dbReference type="ARBA" id="ARBA00022827"/>
    </source>
</evidence>
<feature type="domain" description="FAD-binding 8" evidence="15">
    <location>
        <begin position="425"/>
        <end position="524"/>
    </location>
</feature>
<keyword evidence="4 12" id="KW-0812">Transmembrane</keyword>
<dbReference type="PANTHER" id="PTHR32361:SF9">
    <property type="entry name" value="FERRIC REDUCTASE TRANSMEMBRANE COMPONENT 3-RELATED"/>
    <property type="match status" value="1"/>
</dbReference>
<dbReference type="GO" id="GO:0015677">
    <property type="term" value="P:copper ion import"/>
    <property type="evidence" value="ECO:0007669"/>
    <property type="project" value="TreeGrafter"/>
</dbReference>
<evidence type="ECO:0000256" key="2">
    <source>
        <dbReference type="ARBA" id="ARBA00022448"/>
    </source>
</evidence>
<dbReference type="PANTHER" id="PTHR32361">
    <property type="entry name" value="FERRIC/CUPRIC REDUCTASE TRANSMEMBRANE COMPONENT"/>
    <property type="match status" value="1"/>
</dbReference>
<dbReference type="SFLD" id="SFLDG01168">
    <property type="entry name" value="Ferric_reductase_subgroup_(FRE"/>
    <property type="match status" value="1"/>
</dbReference>
<accession>A0AAV5RG69</accession>
<evidence type="ECO:0000256" key="6">
    <source>
        <dbReference type="ARBA" id="ARBA00022982"/>
    </source>
</evidence>
<reference evidence="17 18" key="1">
    <citation type="journal article" date="2023" name="Elife">
        <title>Identification of key yeast species and microbe-microbe interactions impacting larval growth of Drosophila in the wild.</title>
        <authorList>
            <person name="Mure A."/>
            <person name="Sugiura Y."/>
            <person name="Maeda R."/>
            <person name="Honda K."/>
            <person name="Sakurai N."/>
            <person name="Takahashi Y."/>
            <person name="Watada M."/>
            <person name="Katoh T."/>
            <person name="Gotoh A."/>
            <person name="Gotoh Y."/>
            <person name="Taniguchi I."/>
            <person name="Nakamura K."/>
            <person name="Hayashi T."/>
            <person name="Katayama T."/>
            <person name="Uemura T."/>
            <person name="Hattori Y."/>
        </authorList>
    </citation>
    <scope>NUCLEOTIDE SEQUENCE [LARGE SCALE GENOMIC DNA]</scope>
    <source>
        <strain evidence="17 18">SB-73</strain>
    </source>
</reference>
<evidence type="ECO:0000256" key="7">
    <source>
        <dbReference type="ARBA" id="ARBA00022989"/>
    </source>
</evidence>
<keyword evidence="13" id="KW-0732">Signal</keyword>
<keyword evidence="8" id="KW-0560">Oxidoreductase</keyword>
<dbReference type="CDD" id="cd06186">
    <property type="entry name" value="NOX_Duox_like_FAD_NADP"/>
    <property type="match status" value="1"/>
</dbReference>
<feature type="transmembrane region" description="Helical" evidence="12">
    <location>
        <begin position="292"/>
        <end position="311"/>
    </location>
</feature>
<dbReference type="GO" id="GO:0006879">
    <property type="term" value="P:intracellular iron ion homeostasis"/>
    <property type="evidence" value="ECO:0007669"/>
    <property type="project" value="TreeGrafter"/>
</dbReference>
<feature type="chain" id="PRO_5043887686" evidence="13">
    <location>
        <begin position="20"/>
        <end position="854"/>
    </location>
</feature>
<evidence type="ECO:0000256" key="3">
    <source>
        <dbReference type="ARBA" id="ARBA00022630"/>
    </source>
</evidence>
<dbReference type="GO" id="GO:0000293">
    <property type="term" value="F:ferric-chelate reductase activity"/>
    <property type="evidence" value="ECO:0007669"/>
    <property type="project" value="UniProtKB-ARBA"/>
</dbReference>
<dbReference type="Gene3D" id="3.40.50.80">
    <property type="entry name" value="Nucleotide-binding domain of ferredoxin-NADP reductase (FNR) module"/>
    <property type="match status" value="1"/>
</dbReference>
<comment type="caution">
    <text evidence="17">The sequence shown here is derived from an EMBL/GenBank/DDBJ whole genome shotgun (WGS) entry which is preliminary data.</text>
</comment>
<organism evidence="17 18">
    <name type="scientific">Starmerella bacillaris</name>
    <name type="common">Yeast</name>
    <name type="synonym">Candida zemplinina</name>
    <dbReference type="NCBI Taxonomy" id="1247836"/>
    <lineage>
        <taxon>Eukaryota</taxon>
        <taxon>Fungi</taxon>
        <taxon>Dikarya</taxon>
        <taxon>Ascomycota</taxon>
        <taxon>Saccharomycotina</taxon>
        <taxon>Dipodascomycetes</taxon>
        <taxon>Dipodascales</taxon>
        <taxon>Trichomonascaceae</taxon>
        <taxon>Starmerella</taxon>
    </lineage>
</organism>
<gene>
    <name evidence="17" type="ORF">DASB73_005590</name>
</gene>
<comment type="subcellular location">
    <subcellularLocation>
        <location evidence="1">Membrane</location>
        <topology evidence="1">Multi-pass membrane protein</topology>
    </subcellularLocation>
</comment>
<evidence type="ECO:0000313" key="18">
    <source>
        <dbReference type="Proteomes" id="UP001362899"/>
    </source>
</evidence>
<evidence type="ECO:0000256" key="10">
    <source>
        <dbReference type="ARBA" id="ARBA00023136"/>
    </source>
</evidence>
<keyword evidence="7 12" id="KW-1133">Transmembrane helix</keyword>
<keyword evidence="3" id="KW-0285">Flavoprotein</keyword>
<keyword evidence="2" id="KW-0813">Transport</keyword>
<evidence type="ECO:0000256" key="1">
    <source>
        <dbReference type="ARBA" id="ARBA00004141"/>
    </source>
</evidence>
<feature type="transmembrane region" description="Helical" evidence="12">
    <location>
        <begin position="134"/>
        <end position="156"/>
    </location>
</feature>
<dbReference type="EMBL" id="BTGC01000003">
    <property type="protein sequence ID" value="GMM49601.1"/>
    <property type="molecule type" value="Genomic_DNA"/>
</dbReference>
<dbReference type="GO" id="GO:0006826">
    <property type="term" value="P:iron ion transport"/>
    <property type="evidence" value="ECO:0007669"/>
    <property type="project" value="TreeGrafter"/>
</dbReference>
<dbReference type="InterPro" id="IPR013112">
    <property type="entry name" value="FAD-bd_8"/>
</dbReference>
<feature type="transmembrane region" description="Helical" evidence="12">
    <location>
        <begin position="359"/>
        <end position="379"/>
    </location>
</feature>
<dbReference type="InterPro" id="IPR051410">
    <property type="entry name" value="Ferric/Cupric_Reductase"/>
</dbReference>
<feature type="compositionally biased region" description="Polar residues" evidence="11">
    <location>
        <begin position="711"/>
        <end position="720"/>
    </location>
</feature>
<feature type="compositionally biased region" description="Basic and acidic residues" evidence="11">
    <location>
        <begin position="666"/>
        <end position="676"/>
    </location>
</feature>
<evidence type="ECO:0000256" key="13">
    <source>
        <dbReference type="SAM" id="SignalP"/>
    </source>
</evidence>
<keyword evidence="5" id="KW-0274">FAD</keyword>
<feature type="compositionally biased region" description="Polar residues" evidence="11">
    <location>
        <begin position="607"/>
        <end position="621"/>
    </location>
</feature>
<evidence type="ECO:0000256" key="4">
    <source>
        <dbReference type="ARBA" id="ARBA00022692"/>
    </source>
</evidence>
<dbReference type="SFLD" id="SFLDS00052">
    <property type="entry name" value="Ferric_Reductase_Domain"/>
    <property type="match status" value="1"/>
</dbReference>
<keyword evidence="6" id="KW-0249">Electron transport</keyword>
<feature type="domain" description="Ferric oxidoreductase" evidence="14">
    <location>
        <begin position="258"/>
        <end position="373"/>
    </location>
</feature>
<feature type="transmembrane region" description="Helical" evidence="12">
    <location>
        <begin position="399"/>
        <end position="420"/>
    </location>
</feature>
<feature type="transmembrane region" description="Helical" evidence="12">
    <location>
        <begin position="216"/>
        <end position="237"/>
    </location>
</feature>
<dbReference type="Proteomes" id="UP001362899">
    <property type="component" value="Unassembled WGS sequence"/>
</dbReference>
<evidence type="ECO:0000259" key="14">
    <source>
        <dbReference type="Pfam" id="PF01794"/>
    </source>
</evidence>
<name>A0AAV5RG69_STABA</name>
<feature type="domain" description="Ferric reductase NAD binding" evidence="16">
    <location>
        <begin position="534"/>
        <end position="652"/>
    </location>
</feature>
<feature type="signal peptide" evidence="13">
    <location>
        <begin position="1"/>
        <end position="19"/>
    </location>
</feature>
<dbReference type="InterPro" id="IPR013121">
    <property type="entry name" value="Fe_red_NAD-bd_6"/>
</dbReference>
<dbReference type="Pfam" id="PF01794">
    <property type="entry name" value="Ferric_reduct"/>
    <property type="match status" value="1"/>
</dbReference>
<dbReference type="InterPro" id="IPR039261">
    <property type="entry name" value="FNR_nucleotide-bd"/>
</dbReference>
<evidence type="ECO:0000313" key="17">
    <source>
        <dbReference type="EMBL" id="GMM49601.1"/>
    </source>
</evidence>
<evidence type="ECO:0000259" key="16">
    <source>
        <dbReference type="Pfam" id="PF08030"/>
    </source>
</evidence>
<feature type="transmembrane region" description="Helical" evidence="12">
    <location>
        <begin position="331"/>
        <end position="352"/>
    </location>
</feature>
<dbReference type="AlphaFoldDB" id="A0AAV5RG69"/>
<keyword evidence="10 12" id="KW-0472">Membrane</keyword>
<dbReference type="Pfam" id="PF08022">
    <property type="entry name" value="FAD_binding_8"/>
    <property type="match status" value="1"/>
</dbReference>
<protein>
    <submittedName>
        <fullName evidence="17">Uncharacterized protein</fullName>
    </submittedName>
</protein>
<evidence type="ECO:0000256" key="8">
    <source>
        <dbReference type="ARBA" id="ARBA00023002"/>
    </source>
</evidence>
<proteinExistence type="predicted"/>
<feature type="compositionally biased region" description="Low complexity" evidence="11">
    <location>
        <begin position="622"/>
        <end position="665"/>
    </location>
</feature>
<sequence length="854" mass="97046">MIKIKLLFSIGVILQYAQAAMYNKHEAVGMGCALAAQPLFPNCKSQNYGCFCNNPKFVQSVSKCIRDETNHNSTDMGASFDKFSMKFCEIHNIELQGQSVFDSIPLDTPTVDHNTYLKAHQAEENNMTQKEVSLWLGLGLIFYWVLIVGFTFLWYFSKYIGYRFLAHSFVLHRLTLMQRIYRQYIMWPSTWTHKHLSRVEFFKGILSFSIPLRHEFILVLGYSILALIFMLTPYDIMDGDILFPTKWKQIMRYSSDRAGILATVQFPMLCLFATKSNLLIYLTRWSYMKYNVFHRAIAIVTFLLLVVHAVLKHIFSKSYGSSLSKYYYPLPYFRWGCAAIGLMSLMIATAPFRSRFYEIFYRLHQSLAFCTLICSIYHLNNLPFKTPLYIAYAIWGSDWIVRIFRIFFFNFNFVFPPLAGSRRLSFATARVYSNDMIALSVRAPVRWISAPGQYVYLHLSRFCFIGGHPFSVVGPTADGEGLKLLICPRKGATQRLLKELKAKQCTVKNPVSISVYVEGPYGITAPVHRYDDGLFFCGGIGITGILAYLDRMAQRDNRVLPRRVILFWAIRNREDIAPVRSHILQLNLREGVEIKIFCRDHDAEPMLNSSTSSKEQAIVTMQSASSGSGSSEQQSTTTDQSLTAANGSNGSNSSNSSNSLDNNNNRAEKVSGRVDASKVYPGYNENQEYASANARDSEAYRGTRYSRHSRQSANQMTSGETEAGKLSRMQSMSGAARKHLSKLSAVVTAENSENDPCDYGIDSAQKARSEEEDQSFVATMRYRSSSDTIDDLIDPVAMDIPVLLKHYFKLANGSVCIVGCGPDRMMDTLRWSCSKFLPYARFGSVDYYEEAQRW</sequence>
<evidence type="ECO:0000256" key="12">
    <source>
        <dbReference type="SAM" id="Phobius"/>
    </source>
</evidence>
<feature type="transmembrane region" description="Helical" evidence="12">
    <location>
        <begin position="257"/>
        <end position="280"/>
    </location>
</feature>
<dbReference type="InterPro" id="IPR013130">
    <property type="entry name" value="Fe3_Rdtase_TM_dom"/>
</dbReference>
<dbReference type="GO" id="GO:0005886">
    <property type="term" value="C:plasma membrane"/>
    <property type="evidence" value="ECO:0007669"/>
    <property type="project" value="TreeGrafter"/>
</dbReference>
<evidence type="ECO:0000256" key="11">
    <source>
        <dbReference type="SAM" id="MobiDB-lite"/>
    </source>
</evidence>